<evidence type="ECO:0000313" key="3">
    <source>
        <dbReference type="Proteomes" id="UP000439113"/>
    </source>
</evidence>
<dbReference type="InterPro" id="IPR012644">
    <property type="entry name" value="CHP02300_FYDLN_acid"/>
</dbReference>
<dbReference type="AlphaFoldDB" id="A0A6N8DP75"/>
<organism evidence="2 3">
    <name type="scientific">Rhodoblastus acidophilus</name>
    <name type="common">Rhodopseudomonas acidophila</name>
    <dbReference type="NCBI Taxonomy" id="1074"/>
    <lineage>
        <taxon>Bacteria</taxon>
        <taxon>Pseudomonadati</taxon>
        <taxon>Pseudomonadota</taxon>
        <taxon>Alphaproteobacteria</taxon>
        <taxon>Hyphomicrobiales</taxon>
        <taxon>Rhodoblastaceae</taxon>
        <taxon>Rhodoblastus</taxon>
    </lineage>
</organism>
<dbReference type="EMBL" id="WNKS01000003">
    <property type="protein sequence ID" value="MTV30584.1"/>
    <property type="molecule type" value="Genomic_DNA"/>
</dbReference>
<proteinExistence type="predicted"/>
<sequence length="96" mass="10518">MTEALRGEKRLCLNCAAKFFDLAKDPIKCPKCGAVFEPVPLPRSPPRRVGGAFAHKPFETQAAVVEETEEDVKVSDGEQDEDDEDADERPATAEEA</sequence>
<reference evidence="2 3" key="1">
    <citation type="submission" date="2019-11" db="EMBL/GenBank/DDBJ databases">
        <title>Whole-genome sequence of a Rhodoblastus acidophilus DSM 142.</title>
        <authorList>
            <person name="Kyndt J.A."/>
            <person name="Meyer T.E."/>
        </authorList>
    </citation>
    <scope>NUCLEOTIDE SEQUENCE [LARGE SCALE GENOMIC DNA]</scope>
    <source>
        <strain evidence="2 3">DSM 142</strain>
    </source>
</reference>
<dbReference type="NCBIfam" id="TIGR02300">
    <property type="entry name" value="FYDLN_acid"/>
    <property type="match status" value="1"/>
</dbReference>
<name>A0A6N8DP75_RHOAC</name>
<dbReference type="Proteomes" id="UP000439113">
    <property type="component" value="Unassembled WGS sequence"/>
</dbReference>
<dbReference type="Pfam" id="PF09538">
    <property type="entry name" value="FYDLN_acid"/>
    <property type="match status" value="1"/>
</dbReference>
<evidence type="ECO:0000313" key="2">
    <source>
        <dbReference type="EMBL" id="MTV30584.1"/>
    </source>
</evidence>
<protein>
    <submittedName>
        <fullName evidence="2">TIGR02300 family protein</fullName>
    </submittedName>
</protein>
<gene>
    <name evidence="2" type="ORF">GJ654_06195</name>
</gene>
<accession>A0A6N8DP75</accession>
<evidence type="ECO:0000256" key="1">
    <source>
        <dbReference type="SAM" id="MobiDB-lite"/>
    </source>
</evidence>
<comment type="caution">
    <text evidence="2">The sequence shown here is derived from an EMBL/GenBank/DDBJ whole genome shotgun (WGS) entry which is preliminary data.</text>
</comment>
<feature type="compositionally biased region" description="Acidic residues" evidence="1">
    <location>
        <begin position="77"/>
        <end position="87"/>
    </location>
</feature>
<dbReference type="RefSeq" id="WP_155445254.1">
    <property type="nucleotide sequence ID" value="NZ_JAOQNR010000003.1"/>
</dbReference>
<feature type="region of interest" description="Disordered" evidence="1">
    <location>
        <begin position="58"/>
        <end position="96"/>
    </location>
</feature>
<dbReference type="OrthoDB" id="9815689at2"/>